<dbReference type="EMBL" id="LVZM01002042">
    <property type="protein sequence ID" value="OUC48814.1"/>
    <property type="molecule type" value="Genomic_DNA"/>
</dbReference>
<reference evidence="1 2" key="1">
    <citation type="submission" date="2015-04" db="EMBL/GenBank/DDBJ databases">
        <title>Draft genome of the roundworm Trichinella nativa.</title>
        <authorList>
            <person name="Mitreva M."/>
        </authorList>
    </citation>
    <scope>NUCLEOTIDE SEQUENCE [LARGE SCALE GENOMIC DNA]</scope>
    <source>
        <strain evidence="1 2">ISS45</strain>
    </source>
</reference>
<dbReference type="Proteomes" id="UP000243006">
    <property type="component" value="Unassembled WGS sequence"/>
</dbReference>
<evidence type="ECO:0000313" key="2">
    <source>
        <dbReference type="Proteomes" id="UP000243006"/>
    </source>
</evidence>
<dbReference type="SUPFAM" id="SSF57184">
    <property type="entry name" value="Growth factor receptor domain"/>
    <property type="match status" value="1"/>
</dbReference>
<proteinExistence type="predicted"/>
<accession>A0A1Y3EUI9</accession>
<sequence>MFELHCRGAVSVLCPQNCEQCSKNANICQVCKFDYALNSVGQCEPQKLRPCDRNEQCPLNSYCEKSGHVCQACHPDCAKCIGKQNCEYRTNISALFIFNY</sequence>
<dbReference type="AlphaFoldDB" id="A0A1Y3EUI9"/>
<gene>
    <name evidence="1" type="ORF">D917_05946</name>
</gene>
<protein>
    <submittedName>
        <fullName evidence="1">Uncharacterized protein</fullName>
    </submittedName>
</protein>
<organism evidence="1 2">
    <name type="scientific">Trichinella nativa</name>
    <dbReference type="NCBI Taxonomy" id="6335"/>
    <lineage>
        <taxon>Eukaryota</taxon>
        <taxon>Metazoa</taxon>
        <taxon>Ecdysozoa</taxon>
        <taxon>Nematoda</taxon>
        <taxon>Enoplea</taxon>
        <taxon>Dorylaimia</taxon>
        <taxon>Trichinellida</taxon>
        <taxon>Trichinellidae</taxon>
        <taxon>Trichinella</taxon>
    </lineage>
</organism>
<comment type="caution">
    <text evidence="1">The sequence shown here is derived from an EMBL/GenBank/DDBJ whole genome shotgun (WGS) entry which is preliminary data.</text>
</comment>
<dbReference type="InterPro" id="IPR009030">
    <property type="entry name" value="Growth_fac_rcpt_cys_sf"/>
</dbReference>
<evidence type="ECO:0000313" key="1">
    <source>
        <dbReference type="EMBL" id="OUC48814.1"/>
    </source>
</evidence>
<name>A0A1Y3EUI9_9BILA</name>